<dbReference type="EMBL" id="KN882048">
    <property type="protein sequence ID" value="KIY45396.1"/>
    <property type="molecule type" value="Genomic_DNA"/>
</dbReference>
<dbReference type="Pfam" id="PF01755">
    <property type="entry name" value="Glyco_transf_25"/>
    <property type="match status" value="1"/>
</dbReference>
<keyword evidence="3" id="KW-1185">Reference proteome</keyword>
<dbReference type="InterPro" id="IPR002654">
    <property type="entry name" value="Glyco_trans_25"/>
</dbReference>
<evidence type="ECO:0000259" key="1">
    <source>
        <dbReference type="Pfam" id="PF01755"/>
    </source>
</evidence>
<accession>A0A0D7A665</accession>
<evidence type="ECO:0000313" key="3">
    <source>
        <dbReference type="Proteomes" id="UP000054144"/>
    </source>
</evidence>
<gene>
    <name evidence="2" type="ORF">FISHEDRAFT_49241</name>
</gene>
<dbReference type="Proteomes" id="UP000054144">
    <property type="component" value="Unassembled WGS sequence"/>
</dbReference>
<name>A0A0D7A665_9AGAR</name>
<dbReference type="OrthoDB" id="47375at2759"/>
<reference evidence="2 3" key="1">
    <citation type="journal article" date="2015" name="Fungal Genet. Biol.">
        <title>Evolution of novel wood decay mechanisms in Agaricales revealed by the genome sequences of Fistulina hepatica and Cylindrobasidium torrendii.</title>
        <authorList>
            <person name="Floudas D."/>
            <person name="Held B.W."/>
            <person name="Riley R."/>
            <person name="Nagy L.G."/>
            <person name="Koehler G."/>
            <person name="Ransdell A.S."/>
            <person name="Younus H."/>
            <person name="Chow J."/>
            <person name="Chiniquy J."/>
            <person name="Lipzen A."/>
            <person name="Tritt A."/>
            <person name="Sun H."/>
            <person name="Haridas S."/>
            <person name="LaButti K."/>
            <person name="Ohm R.A."/>
            <person name="Kues U."/>
            <person name="Blanchette R.A."/>
            <person name="Grigoriev I.V."/>
            <person name="Minto R.E."/>
            <person name="Hibbett D.S."/>
        </authorList>
    </citation>
    <scope>NUCLEOTIDE SEQUENCE [LARGE SCALE GENOMIC DNA]</scope>
    <source>
        <strain evidence="2 3">ATCC 64428</strain>
    </source>
</reference>
<sequence>MGFYRNLALLLAAVGITSLSLALYALRDLRFHDILPYYAPLLDVIPNPSGRPLNLGIASQVFVVSLPRRKDRRRDMEILRQALDTKWTYIDAIDGDNTVVSNIMMIKRYTLPFKWPAEIDLLSASHSVIDKAGSEIWDTSDLSLSSDVFPPLSAALEDNTILPYSSSLRAWQTLTPARVACWYSHMSVLRKIVDGARDTSHVSLILEDDIDVEKDIAPRLRSVWHNLPLDWDIVFLGYCWSNETPRFSFSRTTDGNRENRLHPSDRPKCTHAYAISYKGARRLLLHLRHPPFAYSRALDQAVAWLIQSDRLKSFSVVPSVIIQRKHDQSDILESSWREHLTNGVFGTG</sequence>
<protein>
    <recommendedName>
        <fullName evidence="1">Glycosyl transferase family 25 domain-containing protein</fullName>
    </recommendedName>
</protein>
<feature type="domain" description="Glycosyl transferase family 25" evidence="1">
    <location>
        <begin position="60"/>
        <end position="289"/>
    </location>
</feature>
<organism evidence="2 3">
    <name type="scientific">Fistulina hepatica ATCC 64428</name>
    <dbReference type="NCBI Taxonomy" id="1128425"/>
    <lineage>
        <taxon>Eukaryota</taxon>
        <taxon>Fungi</taxon>
        <taxon>Dikarya</taxon>
        <taxon>Basidiomycota</taxon>
        <taxon>Agaricomycotina</taxon>
        <taxon>Agaricomycetes</taxon>
        <taxon>Agaricomycetidae</taxon>
        <taxon>Agaricales</taxon>
        <taxon>Fistulinaceae</taxon>
        <taxon>Fistulina</taxon>
    </lineage>
</organism>
<evidence type="ECO:0000313" key="2">
    <source>
        <dbReference type="EMBL" id="KIY45396.1"/>
    </source>
</evidence>
<proteinExistence type="predicted"/>
<dbReference type="AlphaFoldDB" id="A0A0D7A665"/>